<organism evidence="1 2">
    <name type="scientific">Araneus ventricosus</name>
    <name type="common">Orbweaver spider</name>
    <name type="synonym">Epeira ventricosa</name>
    <dbReference type="NCBI Taxonomy" id="182803"/>
    <lineage>
        <taxon>Eukaryota</taxon>
        <taxon>Metazoa</taxon>
        <taxon>Ecdysozoa</taxon>
        <taxon>Arthropoda</taxon>
        <taxon>Chelicerata</taxon>
        <taxon>Arachnida</taxon>
        <taxon>Araneae</taxon>
        <taxon>Araneomorphae</taxon>
        <taxon>Entelegynae</taxon>
        <taxon>Araneoidea</taxon>
        <taxon>Araneidae</taxon>
        <taxon>Araneus</taxon>
    </lineage>
</organism>
<evidence type="ECO:0000313" key="1">
    <source>
        <dbReference type="EMBL" id="GBM21900.1"/>
    </source>
</evidence>
<evidence type="ECO:0000313" key="2">
    <source>
        <dbReference type="Proteomes" id="UP000499080"/>
    </source>
</evidence>
<reference evidence="1 2" key="1">
    <citation type="journal article" date="2019" name="Sci. Rep.">
        <title>Orb-weaving spider Araneus ventricosus genome elucidates the spidroin gene catalogue.</title>
        <authorList>
            <person name="Kono N."/>
            <person name="Nakamura H."/>
            <person name="Ohtoshi R."/>
            <person name="Moran D.A.P."/>
            <person name="Shinohara A."/>
            <person name="Yoshida Y."/>
            <person name="Fujiwara M."/>
            <person name="Mori M."/>
            <person name="Tomita M."/>
            <person name="Arakawa K."/>
        </authorList>
    </citation>
    <scope>NUCLEOTIDE SEQUENCE [LARGE SCALE GENOMIC DNA]</scope>
</reference>
<proteinExistence type="predicted"/>
<name>A0A4Y2DYF2_ARAVE</name>
<dbReference type="AlphaFoldDB" id="A0A4Y2DYF2"/>
<keyword evidence="2" id="KW-1185">Reference proteome</keyword>
<accession>A0A4Y2DYF2</accession>
<dbReference type="Proteomes" id="UP000499080">
    <property type="component" value="Unassembled WGS sequence"/>
</dbReference>
<comment type="caution">
    <text evidence="1">The sequence shown here is derived from an EMBL/GenBank/DDBJ whole genome shotgun (WGS) entry which is preliminary data.</text>
</comment>
<protein>
    <submittedName>
        <fullName evidence="1">Uncharacterized protein</fullName>
    </submittedName>
</protein>
<sequence>MVVTEILPSDKYRTSQLEPSNGRPYATTAHISQLKDWKCLMNMMTTPVQILMMNLKRKDSNGLFGDESEMVSSVGEFISAAYRTTVLRQSSRLRPPRGQLLDIEIWILPFAGAKGIEVSYLRVHLSSSDLTSRLPLTLSDIEPLQYESRCAIWQ</sequence>
<dbReference type="EMBL" id="BGPR01000469">
    <property type="protein sequence ID" value="GBM21900.1"/>
    <property type="molecule type" value="Genomic_DNA"/>
</dbReference>
<gene>
    <name evidence="1" type="ORF">AVEN_11301_1</name>
</gene>